<keyword evidence="4" id="KW-1185">Reference proteome</keyword>
<dbReference type="AlphaFoldDB" id="A0A183TC59"/>
<dbReference type="Pfam" id="PF05303">
    <property type="entry name" value="GSKIP_dom"/>
    <property type="match status" value="1"/>
</dbReference>
<dbReference type="STRING" id="70667.A0A183TC59"/>
<reference evidence="5" key="1">
    <citation type="submission" date="2016-06" db="UniProtKB">
        <authorList>
            <consortium name="WormBaseParasite"/>
        </authorList>
    </citation>
    <scope>IDENTIFICATION</scope>
</reference>
<protein>
    <submittedName>
        <fullName evidence="5">DUF727 domain-containing protein</fullName>
    </submittedName>
</protein>
<evidence type="ECO:0000313" key="3">
    <source>
        <dbReference type="EMBL" id="VDM00443.1"/>
    </source>
</evidence>
<dbReference type="GO" id="GO:0005737">
    <property type="term" value="C:cytoplasm"/>
    <property type="evidence" value="ECO:0007669"/>
    <property type="project" value="TreeGrafter"/>
</dbReference>
<evidence type="ECO:0000259" key="2">
    <source>
        <dbReference type="Pfam" id="PF05303"/>
    </source>
</evidence>
<dbReference type="OrthoDB" id="5804279at2759"/>
<dbReference type="InterPro" id="IPR023231">
    <property type="entry name" value="GSKIP_dom_sf"/>
</dbReference>
<dbReference type="PANTHER" id="PTHR12490:SF4">
    <property type="entry name" value="GSK3B-INTERACTING PROTEIN"/>
    <property type="match status" value="1"/>
</dbReference>
<evidence type="ECO:0000313" key="5">
    <source>
        <dbReference type="WBParaSite" id="SSLN_0001459501-mRNA-1"/>
    </source>
</evidence>
<dbReference type="GO" id="GO:0019207">
    <property type="term" value="F:kinase regulator activity"/>
    <property type="evidence" value="ECO:0007669"/>
    <property type="project" value="TreeGrafter"/>
</dbReference>
<organism evidence="5">
    <name type="scientific">Schistocephalus solidus</name>
    <name type="common">Tapeworm</name>
    <dbReference type="NCBI Taxonomy" id="70667"/>
    <lineage>
        <taxon>Eukaryota</taxon>
        <taxon>Metazoa</taxon>
        <taxon>Spiralia</taxon>
        <taxon>Lophotrochozoa</taxon>
        <taxon>Platyhelminthes</taxon>
        <taxon>Cestoda</taxon>
        <taxon>Eucestoda</taxon>
        <taxon>Diphyllobothriidea</taxon>
        <taxon>Diphyllobothriidae</taxon>
        <taxon>Schistocephalus</taxon>
    </lineage>
</organism>
<dbReference type="Proteomes" id="UP000275846">
    <property type="component" value="Unassembled WGS sequence"/>
</dbReference>
<dbReference type="InterPro" id="IPR037395">
    <property type="entry name" value="GSKIP"/>
</dbReference>
<gene>
    <name evidence="3" type="ORF">SSLN_LOCUS14057</name>
</gene>
<reference evidence="3 4" key="2">
    <citation type="submission" date="2018-11" db="EMBL/GenBank/DDBJ databases">
        <authorList>
            <consortium name="Pathogen Informatics"/>
        </authorList>
    </citation>
    <scope>NUCLEOTIDE SEQUENCE [LARGE SCALE GENOMIC DNA]</scope>
    <source>
        <strain evidence="3 4">NST_G2</strain>
    </source>
</reference>
<dbReference type="SUPFAM" id="SSF103107">
    <property type="entry name" value="Hypothetical protein c14orf129, hspc210"/>
    <property type="match status" value="1"/>
</dbReference>
<dbReference type="EMBL" id="UYSU01038619">
    <property type="protein sequence ID" value="VDM00443.1"/>
    <property type="molecule type" value="Genomic_DNA"/>
</dbReference>
<dbReference type="PANTHER" id="PTHR12490">
    <property type="entry name" value="GSK3B-INTERACTING PROTEIN"/>
    <property type="match status" value="1"/>
</dbReference>
<dbReference type="GO" id="GO:0060828">
    <property type="term" value="P:regulation of canonical Wnt signaling pathway"/>
    <property type="evidence" value="ECO:0007669"/>
    <property type="project" value="InterPro"/>
</dbReference>
<dbReference type="Gene3D" id="3.30.2280.10">
    <property type="entry name" value="Hypothetical protein (hspc210)"/>
    <property type="match status" value="1"/>
</dbReference>
<feature type="domain" description="GSKIP" evidence="2">
    <location>
        <begin position="18"/>
        <end position="74"/>
    </location>
</feature>
<evidence type="ECO:0000313" key="4">
    <source>
        <dbReference type="Proteomes" id="UP000275846"/>
    </source>
</evidence>
<comment type="similarity">
    <text evidence="1">Belongs to the GSKIP family.</text>
</comment>
<sequence>MKFPPLHFATDPENKLCTVEAEAAVTETAFAVRDIRISEALPFNESLAYLNLTTLEGESLCVQINANGFQPIGVRPPMFSIWYGTASQITCPPYAAQ</sequence>
<proteinExistence type="inferred from homology"/>
<dbReference type="InterPro" id="IPR007967">
    <property type="entry name" value="GSKIP_dom"/>
</dbReference>
<dbReference type="GO" id="GO:0051018">
    <property type="term" value="F:protein kinase A binding"/>
    <property type="evidence" value="ECO:0007669"/>
    <property type="project" value="TreeGrafter"/>
</dbReference>
<evidence type="ECO:0000256" key="1">
    <source>
        <dbReference type="ARBA" id="ARBA00009571"/>
    </source>
</evidence>
<accession>A0A183TC59</accession>
<name>A0A183TC59_SCHSO</name>
<dbReference type="WBParaSite" id="SSLN_0001459501-mRNA-1">
    <property type="protein sequence ID" value="SSLN_0001459501-mRNA-1"/>
    <property type="gene ID" value="SSLN_0001459501"/>
</dbReference>